<dbReference type="Proteomes" id="UP001179858">
    <property type="component" value="Chromosome"/>
</dbReference>
<evidence type="ECO:0000259" key="2">
    <source>
        <dbReference type="PROSITE" id="PS51094"/>
    </source>
</evidence>
<dbReference type="PROSITE" id="PS51094">
    <property type="entry name" value="PTS_EIIA_TYPE_2"/>
    <property type="match status" value="1"/>
</dbReference>
<proteinExistence type="predicted"/>
<dbReference type="InterPro" id="IPR036634">
    <property type="entry name" value="PRD_sf"/>
</dbReference>
<feature type="domain" description="PTS EIIA type-2" evidence="2">
    <location>
        <begin position="474"/>
        <end position="610"/>
    </location>
</feature>
<dbReference type="AlphaFoldDB" id="A0AAF0K4I2"/>
<dbReference type="Pfam" id="PF08279">
    <property type="entry name" value="HTH_11"/>
    <property type="match status" value="1"/>
</dbReference>
<dbReference type="PANTHER" id="PTHR30185:SF13">
    <property type="entry name" value="LICABCH OPERON REGULATOR-RELATED"/>
    <property type="match status" value="1"/>
</dbReference>
<dbReference type="EMBL" id="CP122959">
    <property type="protein sequence ID" value="WGI19714.1"/>
    <property type="molecule type" value="Genomic_DNA"/>
</dbReference>
<dbReference type="RefSeq" id="WP_280103162.1">
    <property type="nucleotide sequence ID" value="NZ_CP122959.1"/>
</dbReference>
<feature type="domain" description="PRD" evidence="3">
    <location>
        <begin position="264"/>
        <end position="371"/>
    </location>
</feature>
<dbReference type="SUPFAM" id="SSF55804">
    <property type="entry name" value="Phoshotransferase/anion transport protein"/>
    <property type="match status" value="1"/>
</dbReference>
<protein>
    <submittedName>
        <fullName evidence="4">PTS sugar transporter subunit IIA</fullName>
    </submittedName>
</protein>
<dbReference type="SUPFAM" id="SSF63520">
    <property type="entry name" value="PTS-regulatory domain, PRD"/>
    <property type="match status" value="1"/>
</dbReference>
<organism evidence="4 5">
    <name type="scientific">Latilactobacillus sakei</name>
    <name type="common">Lactobacillus sakei</name>
    <dbReference type="NCBI Taxonomy" id="1599"/>
    <lineage>
        <taxon>Bacteria</taxon>
        <taxon>Bacillati</taxon>
        <taxon>Bacillota</taxon>
        <taxon>Bacilli</taxon>
        <taxon>Lactobacillales</taxon>
        <taxon>Lactobacillaceae</taxon>
        <taxon>Latilactobacillus</taxon>
    </lineage>
</organism>
<dbReference type="InterPro" id="IPR011608">
    <property type="entry name" value="PRD"/>
</dbReference>
<keyword evidence="1" id="KW-0677">Repeat</keyword>
<evidence type="ECO:0000313" key="4">
    <source>
        <dbReference type="EMBL" id="WGI19714.1"/>
    </source>
</evidence>
<dbReference type="InterPro" id="IPR016152">
    <property type="entry name" value="PTrfase/Anion_transptr"/>
</dbReference>
<dbReference type="Gene3D" id="1.10.1790.10">
    <property type="entry name" value="PRD domain"/>
    <property type="match status" value="1"/>
</dbReference>
<dbReference type="PROSITE" id="PS51372">
    <property type="entry name" value="PRD_2"/>
    <property type="match status" value="1"/>
</dbReference>
<dbReference type="InterPro" id="IPR002178">
    <property type="entry name" value="PTS_EIIA_type-2_dom"/>
</dbReference>
<sequence length="611" mass="71496">MYRIVKLFLNYSQFMTLVDLATILKVSTRTIRTDIDELMKDASEHGFEILERPKKGYYLVIHNSERFQQYFDTLKKIDFKTPERRRNMLYMNLLFQNNYQTIANLSELLQVSKSQIKIDLKRLIQEKNIVNQLERRAHYGIRLTVSFEERLAMMLEQYYAADIDFLTLYQQFIDTVVEEQLIHFVDTLLTDRQLQYRDEQLTVIYQKYFISYAFIAFNEQKVSATEFSEALFQKLLLIPAFKPCADYLVQLIENQPKQLAVSTVDRVKIEHEIEAFFRRIDNLYQTNMSEDQEFMRLIKLHIQALIGRQPFQEDCHQPLTIEMSQRYAQEFDFSLKLADMLEEAFNIQITAVEVGLICTHLAVHFERHKYRQINNYRKIAIVCSSGGGSAHLIKLQLSYLFTDATIQTFALNAEEKISIFMPDIIFSIKPLRASYQVPVVLINELGLDLTPNTLLEAIAQQSSDVAKNDKQAFLSLFNKHYFRCERQLSYTQLLTKMAIQLEESDIVESGFKQSVLERENLLSTLYGERLAIPHPLELLAKQNQISVALFQPTPNEPVKIIFLLAIQGQQVNLIRMITEKIFQLLGKEQTLRELSEASSFEEFYVILKNSL</sequence>
<dbReference type="InterPro" id="IPR050661">
    <property type="entry name" value="BglG_antiterminators"/>
</dbReference>
<dbReference type="Gene3D" id="1.10.10.10">
    <property type="entry name" value="Winged helix-like DNA-binding domain superfamily/Winged helix DNA-binding domain"/>
    <property type="match status" value="1"/>
</dbReference>
<accession>A0AAF0K4I2</accession>
<dbReference type="GO" id="GO:0006355">
    <property type="term" value="P:regulation of DNA-templated transcription"/>
    <property type="evidence" value="ECO:0007669"/>
    <property type="project" value="InterPro"/>
</dbReference>
<evidence type="ECO:0000313" key="5">
    <source>
        <dbReference type="Proteomes" id="UP001179858"/>
    </source>
</evidence>
<keyword evidence="4" id="KW-0813">Transport</keyword>
<dbReference type="InterPro" id="IPR013196">
    <property type="entry name" value="HTH_11"/>
</dbReference>
<evidence type="ECO:0000259" key="3">
    <source>
        <dbReference type="PROSITE" id="PS51372"/>
    </source>
</evidence>
<keyword evidence="4" id="KW-0762">Sugar transport</keyword>
<dbReference type="Gene3D" id="3.40.930.10">
    <property type="entry name" value="Mannitol-specific EII, Chain A"/>
    <property type="match status" value="1"/>
</dbReference>
<dbReference type="Pfam" id="PF00874">
    <property type="entry name" value="PRD"/>
    <property type="match status" value="1"/>
</dbReference>
<dbReference type="InterPro" id="IPR036390">
    <property type="entry name" value="WH_DNA-bd_sf"/>
</dbReference>
<dbReference type="SUPFAM" id="SSF46785">
    <property type="entry name" value="Winged helix' DNA-binding domain"/>
    <property type="match status" value="1"/>
</dbReference>
<dbReference type="Pfam" id="PF00359">
    <property type="entry name" value="PTS_EIIA_2"/>
    <property type="match status" value="1"/>
</dbReference>
<dbReference type="PANTHER" id="PTHR30185">
    <property type="entry name" value="CRYPTIC BETA-GLUCOSIDE BGL OPERON ANTITERMINATOR"/>
    <property type="match status" value="1"/>
</dbReference>
<name>A0AAF0K4I2_LATSK</name>
<evidence type="ECO:0000256" key="1">
    <source>
        <dbReference type="ARBA" id="ARBA00022737"/>
    </source>
</evidence>
<dbReference type="InterPro" id="IPR036388">
    <property type="entry name" value="WH-like_DNA-bd_sf"/>
</dbReference>
<gene>
    <name evidence="4" type="ORF">QBD03_03115</name>
</gene>
<reference evidence="4" key="1">
    <citation type="submission" date="2023-04" db="EMBL/GenBank/DDBJ databases">
        <title>Novel strain of Lactilactobacillus sakei and use thereof.</title>
        <authorList>
            <person name="Kim S.Y."/>
        </authorList>
    </citation>
    <scope>NUCLEOTIDE SEQUENCE</scope>
    <source>
        <strain evidence="4">HUP1</strain>
    </source>
</reference>